<dbReference type="AlphaFoldDB" id="A0A0E9RMP5"/>
<proteinExistence type="predicted"/>
<accession>A0A0E9RMP5</accession>
<reference evidence="1" key="2">
    <citation type="journal article" date="2015" name="Fish Shellfish Immunol.">
        <title>Early steps in the European eel (Anguilla anguilla)-Vibrio vulnificus interaction in the gills: Role of the RtxA13 toxin.</title>
        <authorList>
            <person name="Callol A."/>
            <person name="Pajuelo D."/>
            <person name="Ebbesson L."/>
            <person name="Teles M."/>
            <person name="MacKenzie S."/>
            <person name="Amaro C."/>
        </authorList>
    </citation>
    <scope>NUCLEOTIDE SEQUENCE</scope>
</reference>
<protein>
    <submittedName>
        <fullName evidence="1">Uncharacterized protein</fullName>
    </submittedName>
</protein>
<name>A0A0E9RMP5_ANGAN</name>
<sequence>MHNYGIITLCTNDAIKGTFCATLE</sequence>
<reference evidence="1" key="1">
    <citation type="submission" date="2014-11" db="EMBL/GenBank/DDBJ databases">
        <authorList>
            <person name="Amaro Gonzalez C."/>
        </authorList>
    </citation>
    <scope>NUCLEOTIDE SEQUENCE</scope>
</reference>
<organism evidence="1">
    <name type="scientific">Anguilla anguilla</name>
    <name type="common">European freshwater eel</name>
    <name type="synonym">Muraena anguilla</name>
    <dbReference type="NCBI Taxonomy" id="7936"/>
    <lineage>
        <taxon>Eukaryota</taxon>
        <taxon>Metazoa</taxon>
        <taxon>Chordata</taxon>
        <taxon>Craniata</taxon>
        <taxon>Vertebrata</taxon>
        <taxon>Euteleostomi</taxon>
        <taxon>Actinopterygii</taxon>
        <taxon>Neopterygii</taxon>
        <taxon>Teleostei</taxon>
        <taxon>Anguilliformes</taxon>
        <taxon>Anguillidae</taxon>
        <taxon>Anguilla</taxon>
    </lineage>
</organism>
<dbReference type="EMBL" id="GBXM01078166">
    <property type="protein sequence ID" value="JAH30411.1"/>
    <property type="molecule type" value="Transcribed_RNA"/>
</dbReference>
<evidence type="ECO:0000313" key="1">
    <source>
        <dbReference type="EMBL" id="JAH30411.1"/>
    </source>
</evidence>